<dbReference type="InterPro" id="IPR008928">
    <property type="entry name" value="6-hairpin_glycosidase_sf"/>
</dbReference>
<evidence type="ECO:0000313" key="3">
    <source>
        <dbReference type="EMBL" id="MER5173570.1"/>
    </source>
</evidence>
<protein>
    <submittedName>
        <fullName evidence="3">AGE family epimerase/isomerase</fullName>
        <ecNumber evidence="3">5.-.-.-</ecNumber>
    </submittedName>
</protein>
<dbReference type="EMBL" id="JAYWLC010000021">
    <property type="protein sequence ID" value="MER5173570.1"/>
    <property type="molecule type" value="Genomic_DNA"/>
</dbReference>
<evidence type="ECO:0000256" key="2">
    <source>
        <dbReference type="ARBA" id="ARBA00023235"/>
    </source>
</evidence>
<comment type="similarity">
    <text evidence="1">Belongs to the N-acylglucosamine 2-epimerase family.</text>
</comment>
<reference evidence="3 4" key="2">
    <citation type="submission" date="2024-06" db="EMBL/GenBank/DDBJ databases">
        <title>Thioclava kandeliae sp. nov. from a rhizosphere soil sample of Kandelia candel in a mangrove.</title>
        <authorList>
            <person name="Mu T."/>
        </authorList>
    </citation>
    <scope>NUCLEOTIDE SEQUENCE [LARGE SCALE GENOMIC DNA]</scope>
    <source>
        <strain evidence="3 4">CPCC 100088</strain>
    </source>
</reference>
<dbReference type="EC" id="5.-.-.-" evidence="3"/>
<dbReference type="RefSeq" id="WP_350938959.1">
    <property type="nucleotide sequence ID" value="NZ_JAYWLC010000021.1"/>
</dbReference>
<proteinExistence type="inferred from homology"/>
<evidence type="ECO:0000256" key="1">
    <source>
        <dbReference type="ARBA" id="ARBA00008558"/>
    </source>
</evidence>
<accession>A0ABV1SLF0</accession>
<dbReference type="Pfam" id="PF07221">
    <property type="entry name" value="GlcNAc_2-epim"/>
    <property type="match status" value="1"/>
</dbReference>
<gene>
    <name evidence="3" type="ORF">VSX56_17535</name>
</gene>
<name>A0ABV1SLF0_9RHOB</name>
<evidence type="ECO:0000313" key="4">
    <source>
        <dbReference type="Proteomes" id="UP001438953"/>
    </source>
</evidence>
<organism evidence="3 4">
    <name type="scientific">Thioclava kandeliae</name>
    <dbReference type="NCBI Taxonomy" id="3070818"/>
    <lineage>
        <taxon>Bacteria</taxon>
        <taxon>Pseudomonadati</taxon>
        <taxon>Pseudomonadota</taxon>
        <taxon>Alphaproteobacteria</taxon>
        <taxon>Rhodobacterales</taxon>
        <taxon>Paracoccaceae</taxon>
        <taxon>Thioclava</taxon>
    </lineage>
</organism>
<dbReference type="InterPro" id="IPR010819">
    <property type="entry name" value="AGE/CE"/>
</dbReference>
<dbReference type="GO" id="GO:0016853">
    <property type="term" value="F:isomerase activity"/>
    <property type="evidence" value="ECO:0007669"/>
    <property type="project" value="UniProtKB-KW"/>
</dbReference>
<reference evidence="3 4" key="1">
    <citation type="submission" date="2024-01" db="EMBL/GenBank/DDBJ databases">
        <authorList>
            <person name="Deng Y."/>
            <person name="Su J."/>
        </authorList>
    </citation>
    <scope>NUCLEOTIDE SEQUENCE [LARGE SCALE GENOMIC DNA]</scope>
    <source>
        <strain evidence="3 4">CPCC 100088</strain>
    </source>
</reference>
<dbReference type="PANTHER" id="PTHR15108">
    <property type="entry name" value="N-ACYLGLUCOSAMINE-2-EPIMERASE"/>
    <property type="match status" value="1"/>
</dbReference>
<sequence>MPSMCDPVAPREMMESDGAWLADPHHQAWLAEDAERQLRFFLGSLKGRGRFAVLDHEGRAIPGPQELHTTTRLIHSYSLGLSFGFAEGADMIDAGMGFLWREHRDAKRGGFFAAVRSGVTNGTKMAYGHMFVLLAAASAKRAGHPDADRLLGDVAEVLERRFWDEGAGLFVEDWSEDWLHLSKYRGMNANMHATEAHLAAYEATGERAYLERAGRIIDVFIRRLAPEYNWRIPEHYTEEWTVDRAYEGDPMFRPRGTTPGHSVEWARLVLHYWDLRGRVDEDLPEAARILVEEALRLAWRREGGFAYTLDFDGQVDRKARYWWPVCEGIGAISAILKTGTFARGEEWYRRLWAFAEAHLVDRKRGGWYPELDETGRPADGQFKGKPDLYHALQADLIPLTQGVSRLQDGLEAWATA</sequence>
<keyword evidence="4" id="KW-1185">Reference proteome</keyword>
<comment type="caution">
    <text evidence="3">The sequence shown here is derived from an EMBL/GenBank/DDBJ whole genome shotgun (WGS) entry which is preliminary data.</text>
</comment>
<dbReference type="InterPro" id="IPR012341">
    <property type="entry name" value="6hp_glycosidase-like_sf"/>
</dbReference>
<dbReference type="Gene3D" id="1.50.10.10">
    <property type="match status" value="1"/>
</dbReference>
<keyword evidence="2 3" id="KW-0413">Isomerase</keyword>
<dbReference type="SUPFAM" id="SSF48208">
    <property type="entry name" value="Six-hairpin glycosidases"/>
    <property type="match status" value="1"/>
</dbReference>
<dbReference type="Proteomes" id="UP001438953">
    <property type="component" value="Unassembled WGS sequence"/>
</dbReference>